<protein>
    <recommendedName>
        <fullName evidence="3">Peptidase S1 domain-containing protein</fullName>
    </recommendedName>
</protein>
<dbReference type="SUPFAM" id="SSF50494">
    <property type="entry name" value="Trypsin-like serine proteases"/>
    <property type="match status" value="1"/>
</dbReference>
<dbReference type="InterPro" id="IPR043504">
    <property type="entry name" value="Peptidase_S1_PA_chymotrypsin"/>
</dbReference>
<sequence>MVSLQVQGFGHFCGGSILNNRWILTAAHCLHPELNSLVEEASDVQLVMGTIDSDRHDIHKPNATYKGEKLLLSKCFMVDSDNFGTICLPPKDAKPVNDAVIMADWDYPDPDVAKMAVMLRRVDTKIVSEDLCQMYDYFRNVGLHGKVSGKRFCVMNDGSIGCRGDSGSPLIQVVNGKTIGYIDWITNAIKEYDNSSTSDKHIYIP</sequence>
<dbReference type="InterPro" id="IPR051487">
    <property type="entry name" value="Ser/Thr_Proteases_Immune/Dev"/>
</dbReference>
<feature type="domain" description="Peptidase S1" evidence="3">
    <location>
        <begin position="1"/>
        <end position="205"/>
    </location>
</feature>
<dbReference type="InterPro" id="IPR001314">
    <property type="entry name" value="Peptidase_S1A"/>
</dbReference>
<gene>
    <name evidence="4" type="ORF">ONB1V03_LOCUS4752</name>
</gene>
<dbReference type="PROSITE" id="PS00134">
    <property type="entry name" value="TRYPSIN_HIS"/>
    <property type="match status" value="1"/>
</dbReference>
<organism evidence="4">
    <name type="scientific">Oppiella nova</name>
    <dbReference type="NCBI Taxonomy" id="334625"/>
    <lineage>
        <taxon>Eukaryota</taxon>
        <taxon>Metazoa</taxon>
        <taxon>Ecdysozoa</taxon>
        <taxon>Arthropoda</taxon>
        <taxon>Chelicerata</taxon>
        <taxon>Arachnida</taxon>
        <taxon>Acari</taxon>
        <taxon>Acariformes</taxon>
        <taxon>Sarcoptiformes</taxon>
        <taxon>Oribatida</taxon>
        <taxon>Brachypylina</taxon>
        <taxon>Oppioidea</taxon>
        <taxon>Oppiidae</taxon>
        <taxon>Oppiella</taxon>
    </lineage>
</organism>
<dbReference type="GO" id="GO:0006508">
    <property type="term" value="P:proteolysis"/>
    <property type="evidence" value="ECO:0007669"/>
    <property type="project" value="InterPro"/>
</dbReference>
<dbReference type="Gene3D" id="2.40.10.10">
    <property type="entry name" value="Trypsin-like serine proteases"/>
    <property type="match status" value="2"/>
</dbReference>
<name>A0A7R9LMS4_9ACAR</name>
<dbReference type="Pfam" id="PF00089">
    <property type="entry name" value="Trypsin"/>
    <property type="match status" value="1"/>
</dbReference>
<dbReference type="SMART" id="SM00020">
    <property type="entry name" value="Tryp_SPc"/>
    <property type="match status" value="1"/>
</dbReference>
<proteinExistence type="inferred from homology"/>
<evidence type="ECO:0000256" key="1">
    <source>
        <dbReference type="ARBA" id="ARBA00023157"/>
    </source>
</evidence>
<reference evidence="4" key="1">
    <citation type="submission" date="2020-11" db="EMBL/GenBank/DDBJ databases">
        <authorList>
            <person name="Tran Van P."/>
        </authorList>
    </citation>
    <scope>NUCLEOTIDE SEQUENCE</scope>
</reference>
<dbReference type="InterPro" id="IPR018114">
    <property type="entry name" value="TRYPSIN_HIS"/>
</dbReference>
<keyword evidence="5" id="KW-1185">Reference proteome</keyword>
<dbReference type="PROSITE" id="PS50240">
    <property type="entry name" value="TRYPSIN_DOM"/>
    <property type="match status" value="1"/>
</dbReference>
<dbReference type="EMBL" id="CAJPVJ010001728">
    <property type="protein sequence ID" value="CAG2165207.1"/>
    <property type="molecule type" value="Genomic_DNA"/>
</dbReference>
<evidence type="ECO:0000313" key="5">
    <source>
        <dbReference type="Proteomes" id="UP000728032"/>
    </source>
</evidence>
<evidence type="ECO:0000256" key="2">
    <source>
        <dbReference type="ARBA" id="ARBA00024195"/>
    </source>
</evidence>
<dbReference type="InterPro" id="IPR009003">
    <property type="entry name" value="Peptidase_S1_PA"/>
</dbReference>
<dbReference type="PRINTS" id="PR00722">
    <property type="entry name" value="CHYMOTRYPSIN"/>
</dbReference>
<comment type="similarity">
    <text evidence="2">Belongs to the peptidase S1 family. CLIP subfamily.</text>
</comment>
<dbReference type="PANTHER" id="PTHR24256">
    <property type="entry name" value="TRYPTASE-RELATED"/>
    <property type="match status" value="1"/>
</dbReference>
<dbReference type="OrthoDB" id="10061449at2759"/>
<dbReference type="EMBL" id="OC916553">
    <property type="protein sequence ID" value="CAD7644580.1"/>
    <property type="molecule type" value="Genomic_DNA"/>
</dbReference>
<dbReference type="GO" id="GO:0004252">
    <property type="term" value="F:serine-type endopeptidase activity"/>
    <property type="evidence" value="ECO:0007669"/>
    <property type="project" value="InterPro"/>
</dbReference>
<dbReference type="InterPro" id="IPR001254">
    <property type="entry name" value="Trypsin_dom"/>
</dbReference>
<evidence type="ECO:0000259" key="3">
    <source>
        <dbReference type="PROSITE" id="PS50240"/>
    </source>
</evidence>
<dbReference type="AlphaFoldDB" id="A0A7R9LMS4"/>
<dbReference type="Proteomes" id="UP000728032">
    <property type="component" value="Unassembled WGS sequence"/>
</dbReference>
<feature type="non-terminal residue" evidence="4">
    <location>
        <position position="1"/>
    </location>
</feature>
<evidence type="ECO:0000313" key="4">
    <source>
        <dbReference type="EMBL" id="CAD7644580.1"/>
    </source>
</evidence>
<accession>A0A7R9LMS4</accession>
<keyword evidence="1" id="KW-1015">Disulfide bond</keyword>